<dbReference type="Pfam" id="PF08100">
    <property type="entry name" value="Dimerisation"/>
    <property type="match status" value="1"/>
</dbReference>
<dbReference type="EMBL" id="CAJVPA010000239">
    <property type="protein sequence ID" value="CAG8420405.1"/>
    <property type="molecule type" value="Genomic_DNA"/>
</dbReference>
<evidence type="ECO:0008006" key="9">
    <source>
        <dbReference type="Google" id="ProtNLM"/>
    </source>
</evidence>
<dbReference type="InterPro" id="IPR016461">
    <property type="entry name" value="COMT-like"/>
</dbReference>
<dbReference type="AlphaFoldDB" id="A0A9W4JUC8"/>
<evidence type="ECO:0000256" key="3">
    <source>
        <dbReference type="ARBA" id="ARBA00022691"/>
    </source>
</evidence>
<feature type="domain" description="O-methyltransferase dimerisation" evidence="6">
    <location>
        <begin position="47"/>
        <end position="108"/>
    </location>
</feature>
<organism evidence="7 8">
    <name type="scientific">Penicillium salamii</name>
    <dbReference type="NCBI Taxonomy" id="1612424"/>
    <lineage>
        <taxon>Eukaryota</taxon>
        <taxon>Fungi</taxon>
        <taxon>Dikarya</taxon>
        <taxon>Ascomycota</taxon>
        <taxon>Pezizomycotina</taxon>
        <taxon>Eurotiomycetes</taxon>
        <taxon>Eurotiomycetidae</taxon>
        <taxon>Eurotiales</taxon>
        <taxon>Aspergillaceae</taxon>
        <taxon>Penicillium</taxon>
    </lineage>
</organism>
<dbReference type="GO" id="GO:0032259">
    <property type="term" value="P:methylation"/>
    <property type="evidence" value="ECO:0007669"/>
    <property type="project" value="UniProtKB-KW"/>
</dbReference>
<dbReference type="OrthoDB" id="2410195at2759"/>
<reference evidence="7" key="1">
    <citation type="submission" date="2021-07" db="EMBL/GenBank/DDBJ databases">
        <authorList>
            <person name="Branca A.L. A."/>
        </authorList>
    </citation>
    <scope>NUCLEOTIDE SEQUENCE</scope>
</reference>
<dbReference type="PANTHER" id="PTHR43712">
    <property type="entry name" value="PUTATIVE (AFU_ORTHOLOGUE AFUA_4G14580)-RELATED"/>
    <property type="match status" value="1"/>
</dbReference>
<dbReference type="SUPFAM" id="SSF46785">
    <property type="entry name" value="Winged helix' DNA-binding domain"/>
    <property type="match status" value="1"/>
</dbReference>
<keyword evidence="2" id="KW-0808">Transferase</keyword>
<dbReference type="InterPro" id="IPR036390">
    <property type="entry name" value="WH_DNA-bd_sf"/>
</dbReference>
<dbReference type="PIRSF" id="PIRSF005739">
    <property type="entry name" value="O-mtase"/>
    <property type="match status" value="1"/>
</dbReference>
<dbReference type="InterPro" id="IPR001077">
    <property type="entry name" value="COMT_C"/>
</dbReference>
<feature type="domain" description="O-methyltransferase C-terminal" evidence="5">
    <location>
        <begin position="249"/>
        <end position="388"/>
    </location>
</feature>
<keyword evidence="1" id="KW-0489">Methyltransferase</keyword>
<dbReference type="GO" id="GO:0046983">
    <property type="term" value="F:protein dimerization activity"/>
    <property type="evidence" value="ECO:0007669"/>
    <property type="project" value="InterPro"/>
</dbReference>
<dbReference type="InterPro" id="IPR036388">
    <property type="entry name" value="WH-like_DNA-bd_sf"/>
</dbReference>
<dbReference type="PROSITE" id="PS51683">
    <property type="entry name" value="SAM_OMT_II"/>
    <property type="match status" value="1"/>
</dbReference>
<protein>
    <recommendedName>
        <fullName evidence="9">O-methyltransferase domain-containing protein</fullName>
    </recommendedName>
</protein>
<evidence type="ECO:0000259" key="5">
    <source>
        <dbReference type="Pfam" id="PF00891"/>
    </source>
</evidence>
<keyword evidence="3" id="KW-0949">S-adenosyl-L-methionine</keyword>
<dbReference type="InterPro" id="IPR012967">
    <property type="entry name" value="COMT_dimerisation"/>
</dbReference>
<proteinExistence type="predicted"/>
<dbReference type="Gene3D" id="1.10.10.10">
    <property type="entry name" value="Winged helix-like DNA-binding domain superfamily/Winged helix DNA-binding domain"/>
    <property type="match status" value="1"/>
</dbReference>
<name>A0A9W4JUC8_9EURO</name>
<evidence type="ECO:0000256" key="2">
    <source>
        <dbReference type="ARBA" id="ARBA00022679"/>
    </source>
</evidence>
<comment type="caution">
    <text evidence="7">The sequence shown here is derived from an EMBL/GenBank/DDBJ whole genome shotgun (WGS) entry which is preliminary data.</text>
</comment>
<dbReference type="Gene3D" id="3.40.50.150">
    <property type="entry name" value="Vaccinia Virus protein VP39"/>
    <property type="match status" value="1"/>
</dbReference>
<dbReference type="InterPro" id="IPR029063">
    <property type="entry name" value="SAM-dependent_MTases_sf"/>
</dbReference>
<evidence type="ECO:0000259" key="6">
    <source>
        <dbReference type="Pfam" id="PF08100"/>
    </source>
</evidence>
<evidence type="ECO:0000313" key="8">
    <source>
        <dbReference type="Proteomes" id="UP001152646"/>
    </source>
</evidence>
<accession>A0A9W4JUC8</accession>
<dbReference type="GO" id="GO:0008171">
    <property type="term" value="F:O-methyltransferase activity"/>
    <property type="evidence" value="ECO:0007669"/>
    <property type="project" value="InterPro"/>
</dbReference>
<evidence type="ECO:0000256" key="4">
    <source>
        <dbReference type="PIRSR" id="PIRSR005739-1"/>
    </source>
</evidence>
<sequence>MDAISEQVRELAKDADASQRIQILDHLRGLARSLESTPDTMQRLSYMHLEPIMIRVGLDLNLFHIFSEEGGPLSVAEIADRVGAAPTLTGRILRYLNSVGVISETSKDHFEANNITLSLSDPGVRSAIYHKSVSPFEPINLNCNYQKFVSPKMRADPSFSSMNVGPIALALPEFLAKHKYQDITSPTATAFGLAYNTELPAFIWLQSEPERFSHFNRYMQAEETGLQPWLETYPIEEKSLNLEPEQIFFVDVGGGIGHQAVGVKQWMPQIVNQIIVQDQEVVVPHAIQQNGVKAMAHDFFQPQPIQGARIYYMRRIIHDWPDEKAAEILKNTQAALGPDSVILIDDMVLPNAGVHWYGTVLDMTMMAGLAAQERTEEQWNNLMEMAGLKIQKVYTYTSFYNSILECVPVA</sequence>
<dbReference type="GO" id="GO:0044550">
    <property type="term" value="P:secondary metabolite biosynthetic process"/>
    <property type="evidence" value="ECO:0007669"/>
    <property type="project" value="UniProtKB-ARBA"/>
</dbReference>
<dbReference type="PANTHER" id="PTHR43712:SF1">
    <property type="entry name" value="HYPOTHETICAL O-METHYLTRANSFERASE (EUROFUNG)-RELATED"/>
    <property type="match status" value="1"/>
</dbReference>
<dbReference type="SUPFAM" id="SSF53335">
    <property type="entry name" value="S-adenosyl-L-methionine-dependent methyltransferases"/>
    <property type="match status" value="1"/>
</dbReference>
<gene>
    <name evidence="7" type="ORF">PSALAMII_LOCUS10149</name>
</gene>
<evidence type="ECO:0000256" key="1">
    <source>
        <dbReference type="ARBA" id="ARBA00022603"/>
    </source>
</evidence>
<evidence type="ECO:0000313" key="7">
    <source>
        <dbReference type="EMBL" id="CAG8420405.1"/>
    </source>
</evidence>
<dbReference type="Proteomes" id="UP001152646">
    <property type="component" value="Unassembled WGS sequence"/>
</dbReference>
<feature type="active site" description="Proton acceptor" evidence="4">
    <location>
        <position position="318"/>
    </location>
</feature>
<dbReference type="Pfam" id="PF00891">
    <property type="entry name" value="Methyltransf_2"/>
    <property type="match status" value="1"/>
</dbReference>